<keyword evidence="5" id="KW-1185">Reference proteome</keyword>
<keyword evidence="2" id="KW-1133">Transmembrane helix</keyword>
<dbReference type="RefSeq" id="WP_161885514.1">
    <property type="nucleotide sequence ID" value="NZ_CP017146.1"/>
</dbReference>
<feature type="transmembrane region" description="Helical" evidence="2">
    <location>
        <begin position="172"/>
        <end position="189"/>
    </location>
</feature>
<dbReference type="EMBL" id="CP017146">
    <property type="protein sequence ID" value="QHO69156.1"/>
    <property type="molecule type" value="Genomic_DNA"/>
</dbReference>
<reference evidence="4 5" key="1">
    <citation type="submission" date="2016-09" db="EMBL/GenBank/DDBJ databases">
        <title>Complete genome sequence of microbes from the polar regions.</title>
        <authorList>
            <person name="Liao L."/>
            <person name="Chen B."/>
        </authorList>
    </citation>
    <scope>NUCLEOTIDE SEQUENCE [LARGE SCALE GENOMIC DNA]</scope>
    <source>
        <strain evidence="4 5">ZS314</strain>
    </source>
</reference>
<proteinExistence type="predicted"/>
<evidence type="ECO:0000313" key="5">
    <source>
        <dbReference type="Proteomes" id="UP000464507"/>
    </source>
</evidence>
<evidence type="ECO:0000313" key="4">
    <source>
        <dbReference type="EMBL" id="QHO69156.1"/>
    </source>
</evidence>
<feature type="domain" description="YobI-like P-loop NTPase" evidence="3">
    <location>
        <begin position="77"/>
        <end position="451"/>
    </location>
</feature>
<feature type="region of interest" description="Disordered" evidence="1">
    <location>
        <begin position="110"/>
        <end position="131"/>
    </location>
</feature>
<name>A0A7L5AGN3_9MICO</name>
<evidence type="ECO:0000259" key="3">
    <source>
        <dbReference type="Pfam" id="PF20693"/>
    </source>
</evidence>
<keyword evidence="2" id="KW-0812">Transmembrane</keyword>
<gene>
    <name evidence="4" type="ORF">BHD05_05315</name>
</gene>
<dbReference type="SUPFAM" id="SSF52540">
    <property type="entry name" value="P-loop containing nucleoside triphosphate hydrolases"/>
    <property type="match status" value="1"/>
</dbReference>
<protein>
    <recommendedName>
        <fullName evidence="3">YobI-like P-loop NTPase domain-containing protein</fullName>
    </recommendedName>
</protein>
<dbReference type="InterPro" id="IPR027417">
    <property type="entry name" value="P-loop_NTPase"/>
</dbReference>
<feature type="region of interest" description="Disordered" evidence="1">
    <location>
        <begin position="1"/>
        <end position="34"/>
    </location>
</feature>
<feature type="region of interest" description="Disordered" evidence="1">
    <location>
        <begin position="59"/>
        <end position="83"/>
    </location>
</feature>
<feature type="compositionally biased region" description="Acidic residues" evidence="1">
    <location>
        <begin position="1"/>
        <end position="16"/>
    </location>
</feature>
<dbReference type="OrthoDB" id="1701659at2"/>
<feature type="compositionally biased region" description="Basic and acidic residues" evidence="1">
    <location>
        <begin position="24"/>
        <end position="34"/>
    </location>
</feature>
<dbReference type="Pfam" id="PF20693">
    <property type="entry name" value="YobI-ATPase"/>
    <property type="match status" value="1"/>
</dbReference>
<dbReference type="AlphaFoldDB" id="A0A7L5AGN3"/>
<dbReference type="InterPro" id="IPR048428">
    <property type="entry name" value="YobI-NTPase"/>
</dbReference>
<keyword evidence="2" id="KW-0472">Membrane</keyword>
<evidence type="ECO:0000256" key="1">
    <source>
        <dbReference type="SAM" id="MobiDB-lite"/>
    </source>
</evidence>
<evidence type="ECO:0000256" key="2">
    <source>
        <dbReference type="SAM" id="Phobius"/>
    </source>
</evidence>
<sequence length="1260" mass="138813">MAEAASEADEVAEEPGLESATHSTTEKAAESFKIHSLRPEFNAENHELYVGYLRDELSKPAVKSKEPHADDEKELRPRNVALTGSYGSGKSSILSKVVEELGSRVVSVSLSTLGSEETPPEDDSASKDPLKTPAITNAIQKEIVKQLLYREKPSNVPGSRYRRIESFRKGRAFGFSLLIAAGLTALAFLTGAPSRIEEIFGNELGPNVLIYLCVFVLVLILSHGLQSLFHNRVWIERLTSGPASISLTNKSESFFDKYLDEIVYFFEANAYDVVVFEDLDRFNDPYIFETLRELNTLLNNSKQIDPKVITFVYAIKDSIFEQLGKLSINGVKLTDEEIRQLAVTNRTKFFDVVIPVVPFISHRNARDLVSNEMASSGFTFDKAILDLVSKHMVDMRLIKNVHNEFGIFKQKILGAGHLDELKPQPLFAMIVYKNLNMADFEKIKEGTSKLDHLYTDFRELVNEQISSVNRTIRAARTKIREIDSVAARSKELGDRLERYVGRLLGAAGQTMETSTLTLAVATTPEELRGAEFWRTWLNDDALTLTVGYQTSVPTNYYGPQSVSQSFILDLEHVREALGDPLTLDGWESDDKSGLQTSIEEHTDLRDFLKTATMSQLGQRPELVLKNEHGTESFGAMAERHLGKGLALDLVKAGYIDRNFSLYVSMYYDDLVTARARNYILHSVEANAVDINAEIGTGPQIDAMLDEVGDTIFAERSIYNIQLLDHLLVKEDARLDRSMRLIAGDGADESAIRTAYFSSGSQVEALVARLAPLWSSIFNFLLKDESVADEQRVGLIDTALSAIIDKISYKTDAALSGFMRSHFSELATLSGAKPVASIDAIVTLLTKANVRFEKLHALSNQLKSGAVEHSLYDLTNENLIAALDGEENLALDRIGSINDDVFRYVAQDLTMYLEIQMNSEVTENTIEDHKNFISVLNELADNEPGDVTAVVERASRVIVNKITALNEKLWPIVAQTEHLKASYANLTEYIAKRGGIDSELAGTLNASTEIVDLQAADEPGKRTLALAIVASDSIGNEKRAELAKSLGLASPLLVSELSLADEDPSLTAALLASDLIEDSAASFYALDAATWPVKRAFIRRSAAFATYVDEIGFSKPDFVSLAQDPETSEEIKKAVVLNLYAFTDSLSRPALDALAQFVIDCGIAVGLANLVAMATAGVTSTSLVRLISLEIDSLELDDLLSVLRLMPDRYQRLTTTGGHTKIPNTIEDLRLADHLVAAGQVSTRDSSPTGNVFKVNLKRGA</sequence>
<accession>A0A7L5AGN3</accession>
<feature type="compositionally biased region" description="Basic and acidic residues" evidence="1">
    <location>
        <begin position="59"/>
        <end position="77"/>
    </location>
</feature>
<feature type="transmembrane region" description="Helical" evidence="2">
    <location>
        <begin position="209"/>
        <end position="229"/>
    </location>
</feature>
<dbReference type="KEGG" id="mant:BHD05_05315"/>
<organism evidence="4 5">
    <name type="scientific">Marisediminicola antarctica</name>
    <dbReference type="NCBI Taxonomy" id="674079"/>
    <lineage>
        <taxon>Bacteria</taxon>
        <taxon>Bacillati</taxon>
        <taxon>Actinomycetota</taxon>
        <taxon>Actinomycetes</taxon>
        <taxon>Micrococcales</taxon>
        <taxon>Microbacteriaceae</taxon>
        <taxon>Marisediminicola</taxon>
    </lineage>
</organism>
<dbReference type="Proteomes" id="UP000464507">
    <property type="component" value="Chromosome"/>
</dbReference>